<dbReference type="GO" id="GO:0004827">
    <property type="term" value="F:proline-tRNA ligase activity"/>
    <property type="evidence" value="ECO:0007669"/>
    <property type="project" value="UniProtKB-UniRule"/>
</dbReference>
<evidence type="ECO:0000256" key="9">
    <source>
        <dbReference type="ARBA" id="ARBA00047671"/>
    </source>
</evidence>
<organism evidence="12 13">
    <name type="scientific">Cardiobacterium valvarum F0432</name>
    <dbReference type="NCBI Taxonomy" id="797473"/>
    <lineage>
        <taxon>Bacteria</taxon>
        <taxon>Pseudomonadati</taxon>
        <taxon>Pseudomonadota</taxon>
        <taxon>Gammaproteobacteria</taxon>
        <taxon>Cardiobacteriales</taxon>
        <taxon>Cardiobacteriaceae</taxon>
        <taxon>Cardiobacterium</taxon>
    </lineage>
</organism>
<dbReference type="InterPro" id="IPR023717">
    <property type="entry name" value="Pro-tRNA-Synthase_IIa_type1"/>
</dbReference>
<dbReference type="InterPro" id="IPR044140">
    <property type="entry name" value="ProRS_anticodon_short"/>
</dbReference>
<dbReference type="InterPro" id="IPR045864">
    <property type="entry name" value="aa-tRNA-synth_II/BPL/LPL"/>
</dbReference>
<evidence type="ECO:0000313" key="12">
    <source>
        <dbReference type="EMBL" id="EHM55537.1"/>
    </source>
</evidence>
<dbReference type="PROSITE" id="PS50862">
    <property type="entry name" value="AA_TRNA_LIGASE_II"/>
    <property type="match status" value="1"/>
</dbReference>
<dbReference type="RefSeq" id="WP_006984725.1">
    <property type="nucleotide sequence ID" value="NZ_JH417901.1"/>
</dbReference>
<dbReference type="Pfam" id="PF00587">
    <property type="entry name" value="tRNA-synt_2b"/>
    <property type="match status" value="1"/>
</dbReference>
<dbReference type="InterPro" id="IPR002316">
    <property type="entry name" value="Pro-tRNA-ligase_IIa"/>
</dbReference>
<dbReference type="Proteomes" id="UP000004750">
    <property type="component" value="Unassembled WGS sequence"/>
</dbReference>
<name>G9ZD72_9GAMM</name>
<dbReference type="Pfam" id="PF04073">
    <property type="entry name" value="tRNA_edit"/>
    <property type="match status" value="1"/>
</dbReference>
<evidence type="ECO:0000256" key="3">
    <source>
        <dbReference type="ARBA" id="ARBA00022490"/>
    </source>
</evidence>
<dbReference type="PANTHER" id="PTHR42753">
    <property type="entry name" value="MITOCHONDRIAL RIBOSOME PROTEIN L39/PROLYL-TRNA LIGASE FAMILY MEMBER"/>
    <property type="match status" value="1"/>
</dbReference>
<dbReference type="InterPro" id="IPR050062">
    <property type="entry name" value="Pro-tRNA_synthetase"/>
</dbReference>
<keyword evidence="7 10" id="KW-0648">Protein biosynthesis</keyword>
<dbReference type="InterPro" id="IPR036754">
    <property type="entry name" value="YbaK/aa-tRNA-synt-asso_dom_sf"/>
</dbReference>
<evidence type="ECO:0000256" key="4">
    <source>
        <dbReference type="ARBA" id="ARBA00022598"/>
    </source>
</evidence>
<evidence type="ECO:0000313" key="13">
    <source>
        <dbReference type="Proteomes" id="UP000004750"/>
    </source>
</evidence>
<comment type="similarity">
    <text evidence="10">Belongs to the class-II aminoacyl-tRNA synthetase family. ProS type 1 subfamily.</text>
</comment>
<dbReference type="FunFam" id="3.30.930.10:FF:000043">
    <property type="entry name" value="Proline--tRNA ligase"/>
    <property type="match status" value="1"/>
</dbReference>
<accession>G9ZD72</accession>
<comment type="subcellular location">
    <subcellularLocation>
        <location evidence="1 10">Cytoplasm</location>
    </subcellularLocation>
</comment>
<gene>
    <name evidence="10" type="primary">proS</name>
    <name evidence="12" type="ORF">HMPREF9080_00706</name>
</gene>
<dbReference type="GO" id="GO:0006433">
    <property type="term" value="P:prolyl-tRNA aminoacylation"/>
    <property type="evidence" value="ECO:0007669"/>
    <property type="project" value="UniProtKB-UniRule"/>
</dbReference>
<dbReference type="AlphaFoldDB" id="G9ZD72"/>
<evidence type="ECO:0000259" key="11">
    <source>
        <dbReference type="PROSITE" id="PS50862"/>
    </source>
</evidence>
<dbReference type="NCBIfam" id="NF006625">
    <property type="entry name" value="PRK09194.1"/>
    <property type="match status" value="1"/>
</dbReference>
<dbReference type="NCBIfam" id="TIGR00409">
    <property type="entry name" value="proS_fam_II"/>
    <property type="match status" value="1"/>
</dbReference>
<dbReference type="InterPro" id="IPR033730">
    <property type="entry name" value="ProRS_core_prok"/>
</dbReference>
<dbReference type="EMBL" id="AGCM01000034">
    <property type="protein sequence ID" value="EHM55537.1"/>
    <property type="molecule type" value="Genomic_DNA"/>
</dbReference>
<protein>
    <recommendedName>
        <fullName evidence="10">Proline--tRNA ligase</fullName>
        <ecNumber evidence="10">6.1.1.15</ecNumber>
    </recommendedName>
    <alternativeName>
        <fullName evidence="10">Prolyl-tRNA synthetase</fullName>
        <shortName evidence="10">ProRS</shortName>
    </alternativeName>
</protein>
<dbReference type="InterPro" id="IPR004500">
    <property type="entry name" value="Pro-tRNA-synth_IIa_bac-type"/>
</dbReference>
<feature type="domain" description="Aminoacyl-transfer RNA synthetases class-II family profile" evidence="11">
    <location>
        <begin position="33"/>
        <end position="465"/>
    </location>
</feature>
<sequence>MRLSQFWLTTQKETPADAEVVSHQLMLRAGMIRQTALGIYSWLPLGLRVLRKVEQIIREEMNRAGSLVILMPSAQPAELWQESGRWQAYGPELQRFIDRHEREYCLGPTHEEVVTDLMRRDLASYKQLPLNVYQIQTKFRDEIRPRFGVMRGREFLMKDAYSFHLDEASLQDTYQTMFDAYCRIFERLGLDYRPVLADNGSIGGTGSHEFHVLAATGEDAIVFSSNGNYAANIEKAEAQHPAQTRPAPSAAMEKRETPHCKTIAALVEGYGVPIERTIKTLMVAGAEGGVVALIIRGDHELNAIKAEHLPEVAAPLRMAEEAEIRAAMGAGAGSLGPIGVKVPMIVDYDAAVIADFAAGANEDGYHYFNINWERDVPLPKVADLRNVVEGDMAPDGSGTLAIRRGIEVGHIFQLGKKYSEAMGLKIQLEDGGSATPLMGCYGIGVTRVVAAAIEQNHDERGIIWPQAIAPFTVAILPLNAAKSPEVQRAAEALYAQLRQAGVDVALDDRGKRPGVMFADMDLIGIPERIVISDKTLANGEVEYKHRRSESAEMVPLDAILARLTQA</sequence>
<dbReference type="Gene3D" id="3.30.930.10">
    <property type="entry name" value="Bira Bifunctional Protein, Domain 2"/>
    <property type="match status" value="2"/>
</dbReference>
<dbReference type="PRINTS" id="PR01046">
    <property type="entry name" value="TRNASYNTHPRO"/>
</dbReference>
<keyword evidence="5 10" id="KW-0547">Nucleotide-binding</keyword>
<dbReference type="EC" id="6.1.1.15" evidence="10"/>
<evidence type="ECO:0000256" key="1">
    <source>
        <dbReference type="ARBA" id="ARBA00004496"/>
    </source>
</evidence>
<evidence type="ECO:0000256" key="2">
    <source>
        <dbReference type="ARBA" id="ARBA00011738"/>
    </source>
</evidence>
<evidence type="ECO:0000256" key="5">
    <source>
        <dbReference type="ARBA" id="ARBA00022741"/>
    </source>
</evidence>
<dbReference type="HOGENOM" id="CLU_016739_0_0_6"/>
<keyword evidence="8 10" id="KW-0030">Aminoacyl-tRNA synthetase</keyword>
<dbReference type="SUPFAM" id="SSF55826">
    <property type="entry name" value="YbaK/ProRS associated domain"/>
    <property type="match status" value="1"/>
</dbReference>
<dbReference type="CDD" id="cd00861">
    <property type="entry name" value="ProRS_anticodon_short"/>
    <property type="match status" value="1"/>
</dbReference>
<dbReference type="InterPro" id="IPR036621">
    <property type="entry name" value="Anticodon-bd_dom_sf"/>
</dbReference>
<keyword evidence="3 10" id="KW-0963">Cytoplasm</keyword>
<dbReference type="GO" id="GO:0002161">
    <property type="term" value="F:aminoacyl-tRNA deacylase activity"/>
    <property type="evidence" value="ECO:0007669"/>
    <property type="project" value="InterPro"/>
</dbReference>
<dbReference type="InterPro" id="IPR002314">
    <property type="entry name" value="aa-tRNA-synt_IIb"/>
</dbReference>
<comment type="subunit">
    <text evidence="2 10">Homodimer.</text>
</comment>
<comment type="caution">
    <text evidence="12">The sequence shown here is derived from an EMBL/GenBank/DDBJ whole genome shotgun (WGS) entry which is preliminary data.</text>
</comment>
<dbReference type="InterPro" id="IPR004154">
    <property type="entry name" value="Anticodon-bd"/>
</dbReference>
<dbReference type="PIRSF" id="PIRSF001535">
    <property type="entry name" value="ProRS_1"/>
    <property type="match status" value="1"/>
</dbReference>
<evidence type="ECO:0000256" key="8">
    <source>
        <dbReference type="ARBA" id="ARBA00023146"/>
    </source>
</evidence>
<comment type="function">
    <text evidence="10">Catalyzes the attachment of proline to tRNA(Pro) in a two-step reaction: proline is first activated by ATP to form Pro-AMP and then transferred to the acceptor end of tRNA(Pro). As ProRS can inadvertently accommodate and process non-cognate amino acids such as alanine and cysteine, to avoid such errors it has two additional distinct editing activities against alanine. One activity is designated as 'pretransfer' editing and involves the tRNA(Pro)-independent hydrolysis of activated Ala-AMP. The other activity is designated 'posttransfer' editing and involves deacylation of mischarged Ala-tRNA(Pro). The misacylated Cys-tRNA(Pro) is not edited by ProRS.</text>
</comment>
<evidence type="ECO:0000256" key="6">
    <source>
        <dbReference type="ARBA" id="ARBA00022840"/>
    </source>
</evidence>
<dbReference type="PATRIC" id="fig|797473.3.peg.574"/>
<dbReference type="CDD" id="cd04334">
    <property type="entry name" value="ProRS-INS"/>
    <property type="match status" value="1"/>
</dbReference>
<dbReference type="Pfam" id="PF03129">
    <property type="entry name" value="HGTP_anticodon"/>
    <property type="match status" value="1"/>
</dbReference>
<reference evidence="12 13" key="1">
    <citation type="submission" date="2011-08" db="EMBL/GenBank/DDBJ databases">
        <authorList>
            <person name="Weinstock G."/>
            <person name="Sodergren E."/>
            <person name="Clifton S."/>
            <person name="Fulton L."/>
            <person name="Fulton B."/>
            <person name="Courtney L."/>
            <person name="Fronick C."/>
            <person name="Harrison M."/>
            <person name="Strong C."/>
            <person name="Farmer C."/>
            <person name="Delahaunty K."/>
            <person name="Markovic C."/>
            <person name="Hall O."/>
            <person name="Minx P."/>
            <person name="Tomlinson C."/>
            <person name="Mitreva M."/>
            <person name="Hou S."/>
            <person name="Chen J."/>
            <person name="Wollam A."/>
            <person name="Pepin K.H."/>
            <person name="Johnson M."/>
            <person name="Bhonagiri V."/>
            <person name="Zhang X."/>
            <person name="Suruliraj S."/>
            <person name="Warren W."/>
            <person name="Chinwalla A."/>
            <person name="Mardis E.R."/>
            <person name="Wilson R.K."/>
        </authorList>
    </citation>
    <scope>NUCLEOTIDE SEQUENCE [LARGE SCALE GENOMIC DNA]</scope>
    <source>
        <strain evidence="12 13">F0432</strain>
    </source>
</reference>
<dbReference type="PANTHER" id="PTHR42753:SF2">
    <property type="entry name" value="PROLINE--TRNA LIGASE"/>
    <property type="match status" value="1"/>
</dbReference>
<dbReference type="GO" id="GO:0005524">
    <property type="term" value="F:ATP binding"/>
    <property type="evidence" value="ECO:0007669"/>
    <property type="project" value="UniProtKB-UniRule"/>
</dbReference>
<proteinExistence type="inferred from homology"/>
<evidence type="ECO:0000256" key="10">
    <source>
        <dbReference type="HAMAP-Rule" id="MF_01569"/>
    </source>
</evidence>
<keyword evidence="6 10" id="KW-0067">ATP-binding</keyword>
<evidence type="ECO:0000256" key="7">
    <source>
        <dbReference type="ARBA" id="ARBA00022917"/>
    </source>
</evidence>
<dbReference type="HAMAP" id="MF_01569">
    <property type="entry name" value="Pro_tRNA_synth_type1"/>
    <property type="match status" value="1"/>
</dbReference>
<dbReference type="Gene3D" id="3.40.50.800">
    <property type="entry name" value="Anticodon-binding domain"/>
    <property type="match status" value="1"/>
</dbReference>
<dbReference type="InterPro" id="IPR007214">
    <property type="entry name" value="YbaK/aa-tRNA-synth-assoc-dom"/>
</dbReference>
<dbReference type="InterPro" id="IPR006195">
    <property type="entry name" value="aa-tRNA-synth_II"/>
</dbReference>
<dbReference type="CDD" id="cd00779">
    <property type="entry name" value="ProRS_core_prok"/>
    <property type="match status" value="1"/>
</dbReference>
<dbReference type="SUPFAM" id="SSF55681">
    <property type="entry name" value="Class II aaRS and biotin synthetases"/>
    <property type="match status" value="1"/>
</dbReference>
<dbReference type="SUPFAM" id="SSF52954">
    <property type="entry name" value="Class II aaRS ABD-related"/>
    <property type="match status" value="1"/>
</dbReference>
<dbReference type="STRING" id="797473.HMPREF9080_00706"/>
<comment type="catalytic activity">
    <reaction evidence="9 10">
        <text>tRNA(Pro) + L-proline + ATP = L-prolyl-tRNA(Pro) + AMP + diphosphate</text>
        <dbReference type="Rhea" id="RHEA:14305"/>
        <dbReference type="Rhea" id="RHEA-COMP:9700"/>
        <dbReference type="Rhea" id="RHEA-COMP:9702"/>
        <dbReference type="ChEBI" id="CHEBI:30616"/>
        <dbReference type="ChEBI" id="CHEBI:33019"/>
        <dbReference type="ChEBI" id="CHEBI:60039"/>
        <dbReference type="ChEBI" id="CHEBI:78442"/>
        <dbReference type="ChEBI" id="CHEBI:78532"/>
        <dbReference type="ChEBI" id="CHEBI:456215"/>
        <dbReference type="EC" id="6.1.1.15"/>
    </reaction>
</comment>
<dbReference type="GO" id="GO:0005829">
    <property type="term" value="C:cytosol"/>
    <property type="evidence" value="ECO:0007669"/>
    <property type="project" value="TreeGrafter"/>
</dbReference>
<keyword evidence="4 10" id="KW-0436">Ligase</keyword>
<comment type="domain">
    <text evidence="10">Consists of three domains: the N-terminal catalytic domain, the editing domain and the C-terminal anticodon-binding domain.</text>
</comment>